<comment type="caution">
    <text evidence="1">The sequence shown here is derived from an EMBL/GenBank/DDBJ whole genome shotgun (WGS) entry which is preliminary data.</text>
</comment>
<gene>
    <name evidence="1" type="ORF">scyTo_0008241</name>
</gene>
<dbReference type="Proteomes" id="UP000288216">
    <property type="component" value="Unassembled WGS sequence"/>
</dbReference>
<evidence type="ECO:0000313" key="1">
    <source>
        <dbReference type="EMBL" id="GCB68518.1"/>
    </source>
</evidence>
<dbReference type="Gene3D" id="3.30.70.270">
    <property type="match status" value="1"/>
</dbReference>
<proteinExistence type="predicted"/>
<organism evidence="1 2">
    <name type="scientific">Scyliorhinus torazame</name>
    <name type="common">Cloudy catshark</name>
    <name type="synonym">Catulus torazame</name>
    <dbReference type="NCBI Taxonomy" id="75743"/>
    <lineage>
        <taxon>Eukaryota</taxon>
        <taxon>Metazoa</taxon>
        <taxon>Chordata</taxon>
        <taxon>Craniata</taxon>
        <taxon>Vertebrata</taxon>
        <taxon>Chondrichthyes</taxon>
        <taxon>Elasmobranchii</taxon>
        <taxon>Galeomorphii</taxon>
        <taxon>Galeoidea</taxon>
        <taxon>Carcharhiniformes</taxon>
        <taxon>Scyliorhinidae</taxon>
        <taxon>Scyliorhinus</taxon>
    </lineage>
</organism>
<dbReference type="InterPro" id="IPR043128">
    <property type="entry name" value="Rev_trsase/Diguanyl_cyclase"/>
</dbReference>
<name>A0A401P5X8_SCYTO</name>
<dbReference type="EMBL" id="BFAA01003113">
    <property type="protein sequence ID" value="GCB68518.1"/>
    <property type="molecule type" value="Genomic_DNA"/>
</dbReference>
<dbReference type="AlphaFoldDB" id="A0A401P5X8"/>
<keyword evidence="2" id="KW-1185">Reference proteome</keyword>
<protein>
    <submittedName>
        <fullName evidence="1">Uncharacterized protein</fullName>
    </submittedName>
</protein>
<reference evidence="1 2" key="1">
    <citation type="journal article" date="2018" name="Nat. Ecol. Evol.">
        <title>Shark genomes provide insights into elasmobranch evolution and the origin of vertebrates.</title>
        <authorList>
            <person name="Hara Y"/>
            <person name="Yamaguchi K"/>
            <person name="Onimaru K"/>
            <person name="Kadota M"/>
            <person name="Koyanagi M"/>
            <person name="Keeley SD"/>
            <person name="Tatsumi K"/>
            <person name="Tanaka K"/>
            <person name="Motone F"/>
            <person name="Kageyama Y"/>
            <person name="Nozu R"/>
            <person name="Adachi N"/>
            <person name="Nishimura O"/>
            <person name="Nakagawa R"/>
            <person name="Tanegashima C"/>
            <person name="Kiyatake I"/>
            <person name="Matsumoto R"/>
            <person name="Murakumo K"/>
            <person name="Nishida K"/>
            <person name="Terakita A"/>
            <person name="Kuratani S"/>
            <person name="Sato K"/>
            <person name="Hyodo S Kuraku.S."/>
        </authorList>
    </citation>
    <scope>NUCLEOTIDE SEQUENCE [LARGE SCALE GENOMIC DNA]</scope>
</reference>
<accession>A0A401P5X8</accession>
<sequence length="83" mass="9318">MPLMPEVSQDVFRQKGVKIHQGCKGAVGITDGILIDDIDDKDHNYNPHEALKKTRKAGIKLNTNKCIEKVTECQYFGQFKPSS</sequence>
<evidence type="ECO:0000313" key="2">
    <source>
        <dbReference type="Proteomes" id="UP000288216"/>
    </source>
</evidence>